<dbReference type="EMBL" id="JWJD01000010">
    <property type="protein sequence ID" value="KIH75511.1"/>
    <property type="molecule type" value="Genomic_DNA"/>
</dbReference>
<dbReference type="Pfam" id="PF07589">
    <property type="entry name" value="PEP-CTERM"/>
    <property type="match status" value="1"/>
</dbReference>
<dbReference type="AlphaFoldDB" id="A0A0C2HEX3"/>
<dbReference type="NCBIfam" id="TIGR02595">
    <property type="entry name" value="PEP_CTERM"/>
    <property type="match status" value="1"/>
</dbReference>
<accession>A0A0C2HEX3</accession>
<dbReference type="Proteomes" id="UP000035068">
    <property type="component" value="Unassembled WGS sequence"/>
</dbReference>
<evidence type="ECO:0000313" key="3">
    <source>
        <dbReference type="Proteomes" id="UP000035068"/>
    </source>
</evidence>
<feature type="domain" description="Ice-binding protein C-terminal" evidence="1">
    <location>
        <begin position="54"/>
        <end position="77"/>
    </location>
</feature>
<evidence type="ECO:0000259" key="1">
    <source>
        <dbReference type="Pfam" id="PF07589"/>
    </source>
</evidence>
<sequence>MAPNDQFITNDHDPTHGVTYVRFQNVGKDGEGSLKLFGIFQEEDESGGGVILDPIPEPSTIILLGAQLLGLGLWHRRRKA</sequence>
<organism evidence="2 3">
    <name type="scientific">Geoalkalibacter ferrihydriticus DSM 17813</name>
    <dbReference type="NCBI Taxonomy" id="1121915"/>
    <lineage>
        <taxon>Bacteria</taxon>
        <taxon>Pseudomonadati</taxon>
        <taxon>Thermodesulfobacteriota</taxon>
        <taxon>Desulfuromonadia</taxon>
        <taxon>Desulfuromonadales</taxon>
        <taxon>Geoalkalibacteraceae</taxon>
        <taxon>Geoalkalibacter</taxon>
    </lineage>
</organism>
<reference evidence="2 3" key="1">
    <citation type="submission" date="2014-12" db="EMBL/GenBank/DDBJ databases">
        <title>Genomes of Geoalkalibacter ferrihydriticus and Geoalkalibacter subterraneus, two haloalkaliphilic metal-reducing members of the Geobacteraceae.</title>
        <authorList>
            <person name="Badalamenti J.P."/>
            <person name="Torres C.I."/>
            <person name="Krajmalnik-Brown R."/>
            <person name="Bond D.R."/>
        </authorList>
    </citation>
    <scope>NUCLEOTIDE SEQUENCE [LARGE SCALE GENOMIC DNA]</scope>
    <source>
        <strain evidence="2 3">DSM 17813</strain>
    </source>
</reference>
<comment type="caution">
    <text evidence="2">The sequence shown here is derived from an EMBL/GenBank/DDBJ whole genome shotgun (WGS) entry which is preliminary data.</text>
</comment>
<name>A0A0C2HEX3_9BACT</name>
<keyword evidence="3" id="KW-1185">Reference proteome</keyword>
<proteinExistence type="predicted"/>
<gene>
    <name evidence="2" type="ORF">GFER_16285</name>
</gene>
<protein>
    <recommendedName>
        <fullName evidence="1">Ice-binding protein C-terminal domain-containing protein</fullName>
    </recommendedName>
</protein>
<evidence type="ECO:0000313" key="2">
    <source>
        <dbReference type="EMBL" id="KIH75511.1"/>
    </source>
</evidence>
<dbReference type="InterPro" id="IPR013424">
    <property type="entry name" value="Ice-binding_C"/>
</dbReference>